<dbReference type="AlphaFoldDB" id="A0AAD6U217"/>
<name>A0AAD6U217_9AGAR</name>
<dbReference type="EMBL" id="JARJCN010000046">
    <property type="protein sequence ID" value="KAJ7082180.1"/>
    <property type="molecule type" value="Genomic_DNA"/>
</dbReference>
<dbReference type="EMBL" id="JARJCN010000212">
    <property type="protein sequence ID" value="KAJ7062999.1"/>
    <property type="molecule type" value="Genomic_DNA"/>
</dbReference>
<accession>A0AAD6U217</accession>
<keyword evidence="3" id="KW-1185">Reference proteome</keyword>
<proteinExistence type="predicted"/>
<evidence type="ECO:0000313" key="2">
    <source>
        <dbReference type="EMBL" id="KAJ7082180.1"/>
    </source>
</evidence>
<dbReference type="Proteomes" id="UP001222325">
    <property type="component" value="Unassembled WGS sequence"/>
</dbReference>
<reference evidence="2" key="1">
    <citation type="submission" date="2023-03" db="EMBL/GenBank/DDBJ databases">
        <title>Massive genome expansion in bonnet fungi (Mycena s.s.) driven by repeated elements and novel gene families across ecological guilds.</title>
        <authorList>
            <consortium name="Lawrence Berkeley National Laboratory"/>
            <person name="Harder C.B."/>
            <person name="Miyauchi S."/>
            <person name="Viragh M."/>
            <person name="Kuo A."/>
            <person name="Thoen E."/>
            <person name="Andreopoulos B."/>
            <person name="Lu D."/>
            <person name="Skrede I."/>
            <person name="Drula E."/>
            <person name="Henrissat B."/>
            <person name="Morin E."/>
            <person name="Kohler A."/>
            <person name="Barry K."/>
            <person name="LaButti K."/>
            <person name="Morin E."/>
            <person name="Salamov A."/>
            <person name="Lipzen A."/>
            <person name="Mereny Z."/>
            <person name="Hegedus B."/>
            <person name="Baldrian P."/>
            <person name="Stursova M."/>
            <person name="Weitz H."/>
            <person name="Taylor A."/>
            <person name="Grigoriev I.V."/>
            <person name="Nagy L.G."/>
            <person name="Martin F."/>
            <person name="Kauserud H."/>
        </authorList>
    </citation>
    <scope>NUCLEOTIDE SEQUENCE</scope>
    <source>
        <strain evidence="2">CBHHK173m</strain>
    </source>
</reference>
<protein>
    <submittedName>
        <fullName evidence="2">Uncharacterized protein</fullName>
    </submittedName>
</protein>
<evidence type="ECO:0000313" key="1">
    <source>
        <dbReference type="EMBL" id="KAJ7062999.1"/>
    </source>
</evidence>
<evidence type="ECO:0000313" key="3">
    <source>
        <dbReference type="Proteomes" id="UP001222325"/>
    </source>
</evidence>
<organism evidence="2 3">
    <name type="scientific">Mycena belliarum</name>
    <dbReference type="NCBI Taxonomy" id="1033014"/>
    <lineage>
        <taxon>Eukaryota</taxon>
        <taxon>Fungi</taxon>
        <taxon>Dikarya</taxon>
        <taxon>Basidiomycota</taxon>
        <taxon>Agaricomycotina</taxon>
        <taxon>Agaricomycetes</taxon>
        <taxon>Agaricomycetidae</taxon>
        <taxon>Agaricales</taxon>
        <taxon>Marasmiineae</taxon>
        <taxon>Mycenaceae</taxon>
        <taxon>Mycena</taxon>
    </lineage>
</organism>
<sequence length="147" mass="16146">MLPCAVLSPAPLKHETEPHPFLGIDVRCNSRRAVTRITPFQERVDPSVDFFYKPITRRPRVRCHPEGADKRRASEYAAGGAFLAFALIQFRDGPLLCPHPALRGQGAPCPLPCFARYEPLPFPCSALSNTPASALGLHSALVTTKTR</sequence>
<comment type="caution">
    <text evidence="2">The sequence shown here is derived from an EMBL/GenBank/DDBJ whole genome shotgun (WGS) entry which is preliminary data.</text>
</comment>
<gene>
    <name evidence="2" type="ORF">B0H15DRAFT_853021</name>
    <name evidence="1" type="ORF">B0H15DRAFT_873120</name>
</gene>